<dbReference type="AlphaFoldDB" id="A0A1T4KRQ1"/>
<comment type="subcellular location">
    <subcellularLocation>
        <location evidence="1">Membrane</location>
        <topology evidence="1">Multi-pass membrane protein</topology>
    </subcellularLocation>
</comment>
<dbReference type="InterPro" id="IPR009908">
    <property type="entry name" value="Methylamine_util_MauE"/>
</dbReference>
<dbReference type="STRING" id="1122192.SAMN02745673_00509"/>
<reference evidence="8 9" key="1">
    <citation type="submission" date="2017-02" db="EMBL/GenBank/DDBJ databases">
        <authorList>
            <person name="Peterson S.W."/>
        </authorList>
    </citation>
    <scope>NUCLEOTIDE SEQUENCE [LARGE SCALE GENOMIC DNA]</scope>
    <source>
        <strain evidence="8 9">DSM 45154</strain>
    </source>
</reference>
<feature type="compositionally biased region" description="Basic and acidic residues" evidence="5">
    <location>
        <begin position="1"/>
        <end position="17"/>
    </location>
</feature>
<keyword evidence="4 6" id="KW-0472">Membrane</keyword>
<dbReference type="Pfam" id="PF07291">
    <property type="entry name" value="MauE"/>
    <property type="match status" value="1"/>
</dbReference>
<keyword evidence="3 6" id="KW-1133">Transmembrane helix</keyword>
<feature type="transmembrane region" description="Helical" evidence="6">
    <location>
        <begin position="103"/>
        <end position="121"/>
    </location>
</feature>
<evidence type="ECO:0000256" key="5">
    <source>
        <dbReference type="SAM" id="MobiDB-lite"/>
    </source>
</evidence>
<protein>
    <submittedName>
        <fullName evidence="8">Predicted membrane protein</fullName>
    </submittedName>
</protein>
<feature type="region of interest" description="Disordered" evidence="5">
    <location>
        <begin position="1"/>
        <end position="24"/>
    </location>
</feature>
<evidence type="ECO:0000256" key="2">
    <source>
        <dbReference type="ARBA" id="ARBA00022692"/>
    </source>
</evidence>
<feature type="domain" description="Methylamine utilisation protein MauE" evidence="7">
    <location>
        <begin position="31"/>
        <end position="162"/>
    </location>
</feature>
<proteinExistence type="predicted"/>
<dbReference type="OrthoDB" id="5422529at2"/>
<evidence type="ECO:0000256" key="6">
    <source>
        <dbReference type="SAM" id="Phobius"/>
    </source>
</evidence>
<evidence type="ECO:0000313" key="9">
    <source>
        <dbReference type="Proteomes" id="UP000190637"/>
    </source>
</evidence>
<evidence type="ECO:0000259" key="7">
    <source>
        <dbReference type="Pfam" id="PF07291"/>
    </source>
</evidence>
<name>A0A1T4KRQ1_9ACTN</name>
<dbReference type="RefSeq" id="WP_078759893.1">
    <property type="nucleotide sequence ID" value="NZ_FUWS01000001.1"/>
</dbReference>
<organism evidence="8 9">
    <name type="scientific">Marinactinospora thermotolerans DSM 45154</name>
    <dbReference type="NCBI Taxonomy" id="1122192"/>
    <lineage>
        <taxon>Bacteria</taxon>
        <taxon>Bacillati</taxon>
        <taxon>Actinomycetota</taxon>
        <taxon>Actinomycetes</taxon>
        <taxon>Streptosporangiales</taxon>
        <taxon>Nocardiopsidaceae</taxon>
        <taxon>Marinactinospora</taxon>
    </lineage>
</organism>
<dbReference type="Proteomes" id="UP000190637">
    <property type="component" value="Unassembled WGS sequence"/>
</dbReference>
<accession>A0A1T4KRQ1</accession>
<dbReference type="EMBL" id="FUWS01000001">
    <property type="protein sequence ID" value="SJZ45095.1"/>
    <property type="molecule type" value="Genomic_DNA"/>
</dbReference>
<dbReference type="UniPathway" id="UPA00895"/>
<gene>
    <name evidence="8" type="ORF">SAMN02745673_00509</name>
</gene>
<evidence type="ECO:0000256" key="1">
    <source>
        <dbReference type="ARBA" id="ARBA00004141"/>
    </source>
</evidence>
<evidence type="ECO:0000313" key="8">
    <source>
        <dbReference type="EMBL" id="SJZ45095.1"/>
    </source>
</evidence>
<evidence type="ECO:0000256" key="4">
    <source>
        <dbReference type="ARBA" id="ARBA00023136"/>
    </source>
</evidence>
<feature type="transmembrane region" description="Helical" evidence="6">
    <location>
        <begin position="76"/>
        <end position="96"/>
    </location>
</feature>
<dbReference type="GO" id="GO:0016020">
    <property type="term" value="C:membrane"/>
    <property type="evidence" value="ECO:0007669"/>
    <property type="project" value="UniProtKB-SubCell"/>
</dbReference>
<feature type="transmembrane region" description="Helical" evidence="6">
    <location>
        <begin position="32"/>
        <end position="50"/>
    </location>
</feature>
<keyword evidence="9" id="KW-1185">Reference proteome</keyword>
<evidence type="ECO:0000256" key="3">
    <source>
        <dbReference type="ARBA" id="ARBA00022989"/>
    </source>
</evidence>
<sequence>MSTEIEPHPPAEPEPRPQDGAGRSRWQTVQPWITLVARLALVGVLGYAGISKMGAPALSVQAVEAYELFPDGVNQFIGYTLPFFEVALALLLLVGLASRYTAAVAALLMVVFIAGIISAWARGLTIDCGCFGTGGQVAPGETRYGVDILRDIGFAALAGIVMLWPRSPFSLDSALGLYSSDERSKD</sequence>
<keyword evidence="2 6" id="KW-0812">Transmembrane</keyword>
<dbReference type="GO" id="GO:0030416">
    <property type="term" value="P:methylamine metabolic process"/>
    <property type="evidence" value="ECO:0007669"/>
    <property type="project" value="InterPro"/>
</dbReference>